<reference evidence="7 8" key="1">
    <citation type="submission" date="2015-08" db="EMBL/GenBank/DDBJ databases">
        <authorList>
            <person name="Babu N.S."/>
            <person name="Beckwith C.J."/>
            <person name="Beseler K.G."/>
            <person name="Brison A."/>
            <person name="Carone J.V."/>
            <person name="Caskin T.P."/>
            <person name="Diamond M."/>
            <person name="Durham M.E."/>
            <person name="Foxe J.M."/>
            <person name="Go M."/>
            <person name="Henderson B.A."/>
            <person name="Jones I.B."/>
            <person name="McGettigan J.A."/>
            <person name="Micheletti S.J."/>
            <person name="Nasrallah M.E."/>
            <person name="Ortiz D."/>
            <person name="Piller C.R."/>
            <person name="Privatt S.R."/>
            <person name="Schneider S.L."/>
            <person name="Sharp S."/>
            <person name="Smith T.C."/>
            <person name="Stanton J.D."/>
            <person name="Ullery H.E."/>
            <person name="Wilson R.J."/>
            <person name="Serrano M.G."/>
            <person name="Buck G."/>
            <person name="Lee V."/>
            <person name="Wang Y."/>
            <person name="Carvalho R."/>
            <person name="Voegtly L."/>
            <person name="Shi R."/>
            <person name="Duckworth R."/>
            <person name="Johnson A."/>
            <person name="Loviza R."/>
            <person name="Walstead R."/>
            <person name="Shah Z."/>
            <person name="Kiflezghi M."/>
            <person name="Wade K."/>
            <person name="Ball S.L."/>
            <person name="Bradley K.W."/>
            <person name="Asai D.J."/>
            <person name="Bowman C.A."/>
            <person name="Russell D.A."/>
            <person name="Pope W.H."/>
            <person name="Jacobs-Sera D."/>
            <person name="Hendrix R.W."/>
            <person name="Hatfull G.F."/>
        </authorList>
    </citation>
    <scope>NUCLEOTIDE SEQUENCE [LARGE SCALE GENOMIC DNA]</scope>
    <source>
        <strain evidence="7 8">DSM 27648</strain>
    </source>
</reference>
<dbReference type="InterPro" id="IPR052206">
    <property type="entry name" value="Retinol_saturase"/>
</dbReference>
<evidence type="ECO:0000313" key="7">
    <source>
        <dbReference type="EMBL" id="AKV03848.1"/>
    </source>
</evidence>
<dbReference type="PANTHER" id="PTHR46091">
    <property type="entry name" value="BLR7054 PROTEIN"/>
    <property type="match status" value="1"/>
</dbReference>
<organism evidence="7 8">
    <name type="scientific">Labilithrix luteola</name>
    <dbReference type="NCBI Taxonomy" id="1391654"/>
    <lineage>
        <taxon>Bacteria</taxon>
        <taxon>Pseudomonadati</taxon>
        <taxon>Myxococcota</taxon>
        <taxon>Polyangia</taxon>
        <taxon>Polyangiales</taxon>
        <taxon>Labilitrichaceae</taxon>
        <taxon>Labilithrix</taxon>
    </lineage>
</organism>
<dbReference type="Proteomes" id="UP000064967">
    <property type="component" value="Chromosome"/>
</dbReference>
<dbReference type="KEGG" id="llu:AKJ09_10511"/>
<evidence type="ECO:0000313" key="8">
    <source>
        <dbReference type="Proteomes" id="UP000064967"/>
    </source>
</evidence>
<evidence type="ECO:0000256" key="3">
    <source>
        <dbReference type="ARBA" id="ARBA00022827"/>
    </source>
</evidence>
<keyword evidence="8" id="KW-1185">Reference proteome</keyword>
<dbReference type="GO" id="GO:0016491">
    <property type="term" value="F:oxidoreductase activity"/>
    <property type="evidence" value="ECO:0007669"/>
    <property type="project" value="InterPro"/>
</dbReference>
<dbReference type="RefSeq" id="WP_169928543.1">
    <property type="nucleotide sequence ID" value="NZ_CP012333.1"/>
</dbReference>
<keyword evidence="4" id="KW-0521">NADP</keyword>
<sequence>MSTFAAPPARDSSFLSSWGSRAPRATGDATDFDDLVIGSGVAGLTVAALLANTGRRVAVLEAHDTPGGYAHSFRMKDYRFCAQVHYIFNCGEGETIHNVLTKLGLAENVPFLRLDPEGFDHVVVGRERFRIPNGLPKFMGRLLRRFPEAERPLRRYFEVVELLGRELDRLDAPVDRLSLLSLRALAAVVRARHVLRYMRWTLQDLYDDVRMPPKLQAILAGQCGDYLLPPRDVSLLLHVALVTLYDRGAYYPKYHYGHFVETLADAVRRRDGSVVLLEHEVDRIHVEAGRVVGVTTKNGKRFTARRYISNADPRLTARLAGEHHLQGDRRKLDYEYSSGTVTLYLGIRGIDLREHGFGSFNVWHYPHENINRIYDEQRLRHDLSDPWLFLSTPTLHSDEPGLCPPGDQILEVATSCDHARLSRLRRDDRRAYNVEKKKIREGILDVLEQRYVPNLRRHLVMRVTGTPSTNERFCRAPEGNSYGAALTPRNVGPNRAPFRTSIDNLWMANATAGLPSVSGAMGAGVRLYEELTGDPV</sequence>
<name>A0A0K1QDQ2_9BACT</name>
<dbReference type="InterPro" id="IPR036188">
    <property type="entry name" value="FAD/NAD-bd_sf"/>
</dbReference>
<keyword evidence="3" id="KW-0274">FAD</keyword>
<gene>
    <name evidence="7" type="ORF">AKJ09_10511</name>
</gene>
<dbReference type="EMBL" id="CP012333">
    <property type="protein sequence ID" value="AKV03848.1"/>
    <property type="molecule type" value="Genomic_DNA"/>
</dbReference>
<dbReference type="AlphaFoldDB" id="A0A0K1QDQ2"/>
<dbReference type="InterPro" id="IPR002937">
    <property type="entry name" value="Amino_oxidase"/>
</dbReference>
<dbReference type="Gene3D" id="3.50.50.60">
    <property type="entry name" value="FAD/NAD(P)-binding domain"/>
    <property type="match status" value="2"/>
</dbReference>
<protein>
    <submittedName>
        <fullName evidence="7">Phytoene desaturase, neurosporene or lycopene producing</fullName>
    </submittedName>
</protein>
<dbReference type="Pfam" id="PF01593">
    <property type="entry name" value="Amino_oxidase"/>
    <property type="match status" value="1"/>
</dbReference>
<evidence type="ECO:0000256" key="4">
    <source>
        <dbReference type="ARBA" id="ARBA00022857"/>
    </source>
</evidence>
<evidence type="ECO:0000256" key="5">
    <source>
        <dbReference type="ARBA" id="ARBA00023027"/>
    </source>
</evidence>
<dbReference type="STRING" id="1391654.AKJ09_10511"/>
<keyword evidence="1" id="KW-0285">Flavoprotein</keyword>
<accession>A0A0K1QDQ2</accession>
<keyword evidence="2" id="KW-0732">Signal</keyword>
<dbReference type="SUPFAM" id="SSF51905">
    <property type="entry name" value="FAD/NAD(P)-binding domain"/>
    <property type="match status" value="1"/>
</dbReference>
<evidence type="ECO:0000256" key="2">
    <source>
        <dbReference type="ARBA" id="ARBA00022729"/>
    </source>
</evidence>
<dbReference type="PANTHER" id="PTHR46091:SF3">
    <property type="entry name" value="AMINE OXIDASE DOMAIN-CONTAINING PROTEIN"/>
    <property type="match status" value="1"/>
</dbReference>
<evidence type="ECO:0000256" key="1">
    <source>
        <dbReference type="ARBA" id="ARBA00022630"/>
    </source>
</evidence>
<evidence type="ECO:0000259" key="6">
    <source>
        <dbReference type="Pfam" id="PF01593"/>
    </source>
</evidence>
<proteinExistence type="predicted"/>
<keyword evidence="5" id="KW-0520">NAD</keyword>
<feature type="domain" description="Amine oxidase" evidence="6">
    <location>
        <begin position="41"/>
        <end position="317"/>
    </location>
</feature>